<feature type="region of interest" description="Disordered" evidence="1">
    <location>
        <begin position="493"/>
        <end position="521"/>
    </location>
</feature>
<evidence type="ECO:0000256" key="1">
    <source>
        <dbReference type="SAM" id="MobiDB-lite"/>
    </source>
</evidence>
<dbReference type="Pfam" id="PF12520">
    <property type="entry name" value="DUF3723"/>
    <property type="match status" value="2"/>
</dbReference>
<feature type="compositionally biased region" description="Basic and acidic residues" evidence="1">
    <location>
        <begin position="505"/>
        <end position="521"/>
    </location>
</feature>
<sequence length="676" mass="76633">MENGEMANSNYYIDEQNTIVQALPTSITRGLCSGDKFRNLRIHQKSGNYIEEEASRALLEPHEHALRMLAAILDELIPVIGLWGDFHFGAIKDLLNTRCTEVSITQEDRPLSESSSIQELTSYMIRMRDIWIRPFRNGERFQFADTGTVRKLETLVPKFSSNDRLHIRKLMYQKKIYPGVTDPEDRITLLELLWNIPGRILSFHTLSYDGRYVLQSCPELLRELLPPFKKKSQATVRGEFFRAHRGARHASEQTATARGYCQLYLFVMRHGAAPRKPKDKVPTRCLDRKWWSRLARFAINLGFRTRQLETLNTEDDSLDADTDSHMSVDGPPEFPTICENLPRTQRCGRPHYEIFEQYRHHLFLDVICADIGMISGPNVTWLTILRDMFVAFFGDLSIFQSTLTSVPTAFEPNPTMDRRAFASSSVYSANATDNNEPVYSVDDSVEFARGRETDLSGPMPEHSRPDTQFDMSTLASRWVAQERATALNQLQGQVEGGAGEQASESAEHRVATESTRPEVRTEAAHVRFDRPDWGSDGSAGTAMSQTDARARPVTRYDFKGLVRLPSIGAESEPALGSHNISITFHIYERNQWKVTNVLSVDPSNSSVLERAVQGYRRQGMLVYDMRMRAVSVSSSFRAATSDGANALLLIPKAVKTNGRPIEPPHAATRLRKRRNR</sequence>
<evidence type="ECO:0000313" key="3">
    <source>
        <dbReference type="Proteomes" id="UP000182235"/>
    </source>
</evidence>
<comment type="caution">
    <text evidence="2">The sequence shown here is derived from an EMBL/GenBank/DDBJ whole genome shotgun (WGS) entry which is preliminary data.</text>
</comment>
<feature type="region of interest" description="Disordered" evidence="1">
    <location>
        <begin position="529"/>
        <end position="548"/>
    </location>
</feature>
<dbReference type="Proteomes" id="UP000182235">
    <property type="component" value="Unassembled WGS sequence"/>
</dbReference>
<keyword evidence="3" id="KW-1185">Reference proteome</keyword>
<organism evidence="2 3">
    <name type="scientific">Emergomyces pasteurianus Ep9510</name>
    <dbReference type="NCBI Taxonomy" id="1447872"/>
    <lineage>
        <taxon>Eukaryota</taxon>
        <taxon>Fungi</taxon>
        <taxon>Dikarya</taxon>
        <taxon>Ascomycota</taxon>
        <taxon>Pezizomycotina</taxon>
        <taxon>Eurotiomycetes</taxon>
        <taxon>Eurotiomycetidae</taxon>
        <taxon>Onygenales</taxon>
        <taxon>Ajellomycetaceae</taxon>
        <taxon>Emergomyces</taxon>
    </lineage>
</organism>
<protein>
    <submittedName>
        <fullName evidence="2">Uncharacterized protein</fullName>
    </submittedName>
</protein>
<dbReference type="InterPro" id="IPR022198">
    <property type="entry name" value="DUF3723"/>
</dbReference>
<dbReference type="OrthoDB" id="4227485at2759"/>
<evidence type="ECO:0000313" key="2">
    <source>
        <dbReference type="EMBL" id="OJD10584.1"/>
    </source>
</evidence>
<dbReference type="EMBL" id="LGRN01000748">
    <property type="protein sequence ID" value="OJD10584.1"/>
    <property type="molecule type" value="Genomic_DNA"/>
</dbReference>
<dbReference type="VEuPathDB" id="FungiDB:AJ78_08444"/>
<dbReference type="AlphaFoldDB" id="A0A1J9P2I5"/>
<dbReference type="STRING" id="1447872.A0A1J9P2I5"/>
<reference evidence="2 3" key="1">
    <citation type="submission" date="2015-07" db="EMBL/GenBank/DDBJ databases">
        <title>Emmonsia species relationships and genome sequence.</title>
        <authorList>
            <consortium name="The Broad Institute Genomics Platform"/>
            <person name="Cuomo C.A."/>
            <person name="Munoz J.F."/>
            <person name="Imamovic A."/>
            <person name="Priest M.E."/>
            <person name="Young S."/>
            <person name="Clay O.K."/>
            <person name="McEwen J.G."/>
        </authorList>
    </citation>
    <scope>NUCLEOTIDE SEQUENCE [LARGE SCALE GENOMIC DNA]</scope>
    <source>
        <strain evidence="2 3">UAMH 9510</strain>
    </source>
</reference>
<proteinExistence type="predicted"/>
<name>A0A1J9P2I5_9EURO</name>
<accession>A0A1J9P2I5</accession>
<gene>
    <name evidence="2" type="ORF">AJ78_08444</name>
</gene>